<organism evidence="3 4">
    <name type="scientific">Talaromyces rugulosus</name>
    <name type="common">Penicillium rugulosum</name>
    <dbReference type="NCBI Taxonomy" id="121627"/>
    <lineage>
        <taxon>Eukaryota</taxon>
        <taxon>Fungi</taxon>
        <taxon>Dikarya</taxon>
        <taxon>Ascomycota</taxon>
        <taxon>Pezizomycotina</taxon>
        <taxon>Eurotiomycetes</taxon>
        <taxon>Eurotiomycetidae</taxon>
        <taxon>Eurotiales</taxon>
        <taxon>Trichocomaceae</taxon>
        <taxon>Talaromyces</taxon>
        <taxon>Talaromyces sect. Islandici</taxon>
    </lineage>
</organism>
<proteinExistence type="predicted"/>
<dbReference type="GO" id="GO:0016042">
    <property type="term" value="P:lipid catabolic process"/>
    <property type="evidence" value="ECO:0007669"/>
    <property type="project" value="InterPro"/>
</dbReference>
<accession>A0A7H8R2V8</accession>
<dbReference type="PANTHER" id="PTHR34853:SF1">
    <property type="entry name" value="LIPASE 5"/>
    <property type="match status" value="1"/>
</dbReference>
<reference evidence="4" key="1">
    <citation type="submission" date="2020-06" db="EMBL/GenBank/DDBJ databases">
        <title>A chromosome-scale genome assembly of Talaromyces rugulosus W13939.</title>
        <authorList>
            <person name="Wang B."/>
            <person name="Guo L."/>
            <person name="Ye K."/>
            <person name="Wang L."/>
        </authorList>
    </citation>
    <scope>NUCLEOTIDE SEQUENCE [LARGE SCALE GENOMIC DNA]</scope>
    <source>
        <strain evidence="4">W13939</strain>
    </source>
</reference>
<evidence type="ECO:0000256" key="1">
    <source>
        <dbReference type="SAM" id="SignalP"/>
    </source>
</evidence>
<dbReference type="OrthoDB" id="5382058at2759"/>
<dbReference type="GeneID" id="55994994"/>
<dbReference type="InterPro" id="IPR005152">
    <property type="entry name" value="Lipase_secreted"/>
</dbReference>
<feature type="domain" description="AB hydrolase-1" evidence="2">
    <location>
        <begin position="172"/>
        <end position="419"/>
    </location>
</feature>
<evidence type="ECO:0000313" key="4">
    <source>
        <dbReference type="Proteomes" id="UP000509510"/>
    </source>
</evidence>
<feature type="chain" id="PRO_5028872420" description="AB hydrolase-1 domain-containing protein" evidence="1">
    <location>
        <begin position="18"/>
        <end position="481"/>
    </location>
</feature>
<keyword evidence="4" id="KW-1185">Reference proteome</keyword>
<dbReference type="PANTHER" id="PTHR34853">
    <property type="match status" value="1"/>
</dbReference>
<evidence type="ECO:0000259" key="2">
    <source>
        <dbReference type="Pfam" id="PF12697"/>
    </source>
</evidence>
<dbReference type="AlphaFoldDB" id="A0A7H8R2V8"/>
<keyword evidence="1" id="KW-0732">Signal</keyword>
<dbReference type="Gene3D" id="3.40.50.1820">
    <property type="entry name" value="alpha/beta hydrolase"/>
    <property type="match status" value="2"/>
</dbReference>
<sequence>MRSSLLLSFLFSWGTTAQILATPQSTKFNSSFALSQSIVRQTNFTNEDALNLNNIINYEKSQYAGGPTNEDEFYTLPAEFPDTRHLRPGAVIKVEDFTDIANYTLSPNLALSRFLYTTKNLNGTSIPASAFILWPFSPRSFPTLNPPNAAPVVIWNHMTSGFFGPAAPSKHRSLWAGDSAPFALALDGYAVVAPDYAGLGVTRDFQGNFIPHQYIALPASANDAIYAFKAARSIYSDKLSDTFVVMGQSQGGGVAWATSELLGNNASLAAGHLGTVAVSPTTSVFNASDTYIGPFIGVGIASVFPTFQLEDWLTPFGVNRTKAFETVQGGLASAFGFFTGNIAKPNLAKTWYAKAYAKLVNMGNKRITKPMLVIQGTADAFVAYNVTSQTVAEACWNFPTSKISYLVSNGTGHVPTLDASRRIWLRWIEERFLGTDLPPTECGHQQILNSYLPIGQYQATWNSFPQWAGDAQYSYEVPLQL</sequence>
<protein>
    <recommendedName>
        <fullName evidence="2">AB hydrolase-1 domain-containing protein</fullName>
    </recommendedName>
</protein>
<name>A0A7H8R2V8_TALRU</name>
<feature type="signal peptide" evidence="1">
    <location>
        <begin position="1"/>
        <end position="17"/>
    </location>
</feature>
<dbReference type="InterPro" id="IPR029058">
    <property type="entry name" value="AB_hydrolase_fold"/>
</dbReference>
<evidence type="ECO:0000313" key="3">
    <source>
        <dbReference type="EMBL" id="QKX60358.1"/>
    </source>
</evidence>
<dbReference type="GO" id="GO:0004806">
    <property type="term" value="F:triacylglycerol lipase activity"/>
    <property type="evidence" value="ECO:0007669"/>
    <property type="project" value="InterPro"/>
</dbReference>
<dbReference type="EMBL" id="CP055901">
    <property type="protein sequence ID" value="QKX60358.1"/>
    <property type="molecule type" value="Genomic_DNA"/>
</dbReference>
<dbReference type="KEGG" id="trg:TRUGW13939_07503"/>
<dbReference type="InterPro" id="IPR000073">
    <property type="entry name" value="AB_hydrolase_1"/>
</dbReference>
<dbReference type="RefSeq" id="XP_035346535.1">
    <property type="nucleotide sequence ID" value="XM_035490642.1"/>
</dbReference>
<gene>
    <name evidence="3" type="ORF">TRUGW13939_07503</name>
</gene>
<dbReference type="Pfam" id="PF12697">
    <property type="entry name" value="Abhydrolase_6"/>
    <property type="match status" value="1"/>
</dbReference>
<dbReference type="Proteomes" id="UP000509510">
    <property type="component" value="Chromosome IV"/>
</dbReference>
<dbReference type="SUPFAM" id="SSF53474">
    <property type="entry name" value="alpha/beta-Hydrolases"/>
    <property type="match status" value="1"/>
</dbReference>